<proteinExistence type="predicted"/>
<dbReference type="EMBL" id="VJMZ01000001">
    <property type="protein sequence ID" value="TRM11445.1"/>
    <property type="molecule type" value="Genomic_DNA"/>
</dbReference>
<organism evidence="1 2">
    <name type="scientific">Lentibacillus cibarius</name>
    <dbReference type="NCBI Taxonomy" id="2583219"/>
    <lineage>
        <taxon>Bacteria</taxon>
        <taxon>Bacillati</taxon>
        <taxon>Bacillota</taxon>
        <taxon>Bacilli</taxon>
        <taxon>Bacillales</taxon>
        <taxon>Bacillaceae</taxon>
        <taxon>Lentibacillus</taxon>
    </lineage>
</organism>
<accession>A0A549YHT8</accession>
<gene>
    <name evidence="1" type="ORF">FH966_06895</name>
</gene>
<evidence type="ECO:0000313" key="2">
    <source>
        <dbReference type="Proteomes" id="UP000319280"/>
    </source>
</evidence>
<protein>
    <submittedName>
        <fullName evidence="1">DUF2971 domain-containing protein</fullName>
    </submittedName>
</protein>
<comment type="caution">
    <text evidence="1">The sequence shown here is derived from an EMBL/GenBank/DDBJ whole genome shotgun (WGS) entry which is preliminary data.</text>
</comment>
<evidence type="ECO:0000313" key="1">
    <source>
        <dbReference type="EMBL" id="TRM11445.1"/>
    </source>
</evidence>
<dbReference type="Proteomes" id="UP000319280">
    <property type="component" value="Unassembled WGS sequence"/>
</dbReference>
<dbReference type="AlphaFoldDB" id="A0A549YHT8"/>
<name>A0A549YHT8_9BACI</name>
<reference evidence="1 2" key="1">
    <citation type="submission" date="2019-07" db="EMBL/GenBank/DDBJ databases">
        <title>Genomic analysis of Lentibacillus sp. NKC851-2.</title>
        <authorList>
            <person name="Oh Y.J."/>
        </authorList>
    </citation>
    <scope>NUCLEOTIDE SEQUENCE [LARGE SCALE GENOMIC DNA]</scope>
    <source>
        <strain evidence="1 2">NKC851-2</strain>
    </source>
</reference>
<keyword evidence="2" id="KW-1185">Reference proteome</keyword>
<sequence length="203" mass="23454">MKYTNKLWEERVWARSDMSLYVTHLTRGRKEDNKSSLDVLFEILKDKKIKGSTNSGYVSGSDPAVCFQDAPLSGIAQNIRHEVINHEKLGGKKRYTAIGLMFKKPLVFAKGGRPVIYETKEFAKILPSDERWRMVTLDLSSKDNIVDWTHEREWRVKGDFKFNYKNALIILPNMDTYRKFIERAEGNVLKQIQGIVNLNAVIS</sequence>
<dbReference type="RefSeq" id="WP_142790575.1">
    <property type="nucleotide sequence ID" value="NZ_VJMZ01000001.1"/>
</dbReference>